<dbReference type="InterPro" id="IPR005821">
    <property type="entry name" value="Ion_trans_dom"/>
</dbReference>
<feature type="transmembrane region" description="Helical" evidence="8">
    <location>
        <begin position="286"/>
        <end position="312"/>
    </location>
</feature>
<dbReference type="GO" id="GO:0086010">
    <property type="term" value="P:membrane depolarization during action potential"/>
    <property type="evidence" value="ECO:0007669"/>
    <property type="project" value="TreeGrafter"/>
</dbReference>
<dbReference type="GO" id="GO:0001518">
    <property type="term" value="C:voltage-gated sodium channel complex"/>
    <property type="evidence" value="ECO:0007669"/>
    <property type="project" value="TreeGrafter"/>
</dbReference>
<dbReference type="Gene3D" id="1.10.238.10">
    <property type="entry name" value="EF-hand"/>
    <property type="match status" value="1"/>
</dbReference>
<dbReference type="GO" id="GO:0005509">
    <property type="term" value="F:calcium ion binding"/>
    <property type="evidence" value="ECO:0007669"/>
    <property type="project" value="InterPro"/>
</dbReference>
<dbReference type="CDD" id="cd00051">
    <property type="entry name" value="EFh"/>
    <property type="match status" value="1"/>
</dbReference>
<dbReference type="InterPro" id="IPR018247">
    <property type="entry name" value="EF_Hand_1_Ca_BS"/>
</dbReference>
<protein>
    <recommendedName>
        <fullName evidence="9">EF-hand domain-containing protein</fullName>
    </recommendedName>
</protein>
<dbReference type="InterPro" id="IPR027359">
    <property type="entry name" value="Volt_channel_dom_sf"/>
</dbReference>
<dbReference type="SMART" id="SM00054">
    <property type="entry name" value="EFh"/>
    <property type="match status" value="2"/>
</dbReference>
<evidence type="ECO:0000256" key="6">
    <source>
        <dbReference type="SAM" id="Coils"/>
    </source>
</evidence>
<dbReference type="EMBL" id="HBEG01043340">
    <property type="protein sequence ID" value="CAD8382751.1"/>
    <property type="molecule type" value="Transcribed_RNA"/>
</dbReference>
<feature type="region of interest" description="Disordered" evidence="7">
    <location>
        <begin position="92"/>
        <end position="127"/>
    </location>
</feature>
<dbReference type="InterPro" id="IPR043203">
    <property type="entry name" value="VGCC_Ca_Na"/>
</dbReference>
<dbReference type="PANTHER" id="PTHR10037:SF62">
    <property type="entry name" value="SODIUM CHANNEL PROTEIN 60E"/>
    <property type="match status" value="1"/>
</dbReference>
<feature type="domain" description="EF-hand" evidence="9">
    <location>
        <begin position="563"/>
        <end position="598"/>
    </location>
</feature>
<feature type="transmembrane region" description="Helical" evidence="8">
    <location>
        <begin position="252"/>
        <end position="274"/>
    </location>
</feature>
<evidence type="ECO:0000313" key="10">
    <source>
        <dbReference type="EMBL" id="CAD8382751.1"/>
    </source>
</evidence>
<dbReference type="SUPFAM" id="SSF47473">
    <property type="entry name" value="EF-hand"/>
    <property type="match status" value="1"/>
</dbReference>
<accession>A0A7S0FU66</accession>
<evidence type="ECO:0000259" key="9">
    <source>
        <dbReference type="PROSITE" id="PS50222"/>
    </source>
</evidence>
<reference evidence="10" key="1">
    <citation type="submission" date="2021-01" db="EMBL/GenBank/DDBJ databases">
        <authorList>
            <person name="Corre E."/>
            <person name="Pelletier E."/>
            <person name="Niang G."/>
            <person name="Scheremetjew M."/>
            <person name="Finn R."/>
            <person name="Kale V."/>
            <person name="Holt S."/>
            <person name="Cochrane G."/>
            <person name="Meng A."/>
            <person name="Brown T."/>
            <person name="Cohen L."/>
        </authorList>
    </citation>
    <scope>NUCLEOTIDE SEQUENCE</scope>
    <source>
        <strain evidence="10">Pbaha01</strain>
    </source>
</reference>
<evidence type="ECO:0000256" key="1">
    <source>
        <dbReference type="ARBA" id="ARBA00004141"/>
    </source>
</evidence>
<dbReference type="Pfam" id="PF00520">
    <property type="entry name" value="Ion_trans"/>
    <property type="match status" value="1"/>
</dbReference>
<dbReference type="SUPFAM" id="SSF81324">
    <property type="entry name" value="Voltage-gated potassium channels"/>
    <property type="match status" value="1"/>
</dbReference>
<keyword evidence="5 8" id="KW-0472">Membrane</keyword>
<dbReference type="Gene3D" id="1.20.120.350">
    <property type="entry name" value="Voltage-gated potassium channels. Chain C"/>
    <property type="match status" value="1"/>
</dbReference>
<sequence length="652" mass="71793">MPRAPYRPCLLPECTTSCATGTCDSHFMQSLCATEWRNPSALQQHCQQSLGPQASTTGLHAIVGRGLEELHHHVATEVRRLQVLLESGPLLVPQGDAPVPDPGTSRPLQPGANSGAEPQASHLDGRSAKDCDVLPMDARPISSRWAAGWGKLQGPADAATCAAVVARVDVRQGYSCRAPDSGVLQASCQPHHAPTSPAMGVVMSGWTSCGSEIQATNAKRREEEEAKRRNVSEESPPPTRIQKLVGSHSFELFWIGAVMLNSILLGVQTQFAAMHLGQEEPLSLRIIQHCFSILFMVELGLRVFAVGCIKLFTGPDKAWAIFDVIIIIFSFLEILMDTVISTMQDDGFANTGNVRTMRIVRLARFMRCLRVQRLIRLVSGLRTLVFSIAATLKSLFWALMLLLIIMYMVSVTLTQVVVDYLVAGDPHAPISVGIGVYWRSLDVSMFTLFKSISGGLSWHDAVTSLAEVSVALAWIFTAYVAFTYFAVMNVMTGVFCNSAIESAQRNPDVIAQNLISNRQVYVQNLEKLFTKVDEDANVLITFDEFEKVLTNPENRAFLTALEIEATDAWTLFKLIDTDGDGAIQKDEFVAGCLQLKGVARNFEMVGLQNELKRLEKKLLKFMNRVEEVRDLLKQSLGTESRSLGTESRASHH</sequence>
<proteinExistence type="predicted"/>
<keyword evidence="4 8" id="KW-1133">Transmembrane helix</keyword>
<feature type="coiled-coil region" evidence="6">
    <location>
        <begin position="604"/>
        <end position="631"/>
    </location>
</feature>
<keyword evidence="2 8" id="KW-0812">Transmembrane</keyword>
<evidence type="ECO:0000256" key="5">
    <source>
        <dbReference type="ARBA" id="ARBA00023136"/>
    </source>
</evidence>
<dbReference type="AlphaFoldDB" id="A0A7S0FU66"/>
<dbReference type="GO" id="GO:0005248">
    <property type="term" value="F:voltage-gated sodium channel activity"/>
    <property type="evidence" value="ECO:0007669"/>
    <property type="project" value="TreeGrafter"/>
</dbReference>
<evidence type="ECO:0000256" key="4">
    <source>
        <dbReference type="ARBA" id="ARBA00022989"/>
    </source>
</evidence>
<feature type="region of interest" description="Disordered" evidence="7">
    <location>
        <begin position="214"/>
        <end position="239"/>
    </location>
</feature>
<dbReference type="Gene3D" id="1.10.287.70">
    <property type="match status" value="1"/>
</dbReference>
<feature type="compositionally biased region" description="Basic and acidic residues" evidence="7">
    <location>
        <begin position="219"/>
        <end position="232"/>
    </location>
</feature>
<evidence type="ECO:0000256" key="7">
    <source>
        <dbReference type="SAM" id="MobiDB-lite"/>
    </source>
</evidence>
<comment type="subcellular location">
    <subcellularLocation>
        <location evidence="1">Membrane</location>
        <topology evidence="1">Multi-pass membrane protein</topology>
    </subcellularLocation>
</comment>
<evidence type="ECO:0000256" key="8">
    <source>
        <dbReference type="SAM" id="Phobius"/>
    </source>
</evidence>
<feature type="transmembrane region" description="Helical" evidence="8">
    <location>
        <begin position="472"/>
        <end position="496"/>
    </location>
</feature>
<keyword evidence="6" id="KW-0175">Coiled coil</keyword>
<feature type="transmembrane region" description="Helical" evidence="8">
    <location>
        <begin position="318"/>
        <end position="336"/>
    </location>
</feature>
<name>A0A7S0FU66_9DINO</name>
<dbReference type="InterPro" id="IPR002048">
    <property type="entry name" value="EF_hand_dom"/>
</dbReference>
<dbReference type="PANTHER" id="PTHR10037">
    <property type="entry name" value="VOLTAGE-GATED CATION CHANNEL CALCIUM AND SODIUM"/>
    <property type="match status" value="1"/>
</dbReference>
<evidence type="ECO:0000256" key="3">
    <source>
        <dbReference type="ARBA" id="ARBA00022837"/>
    </source>
</evidence>
<dbReference type="InterPro" id="IPR011992">
    <property type="entry name" value="EF-hand-dom_pair"/>
</dbReference>
<organism evidence="10">
    <name type="scientific">Pyrodinium bahamense</name>
    <dbReference type="NCBI Taxonomy" id="73915"/>
    <lineage>
        <taxon>Eukaryota</taxon>
        <taxon>Sar</taxon>
        <taxon>Alveolata</taxon>
        <taxon>Dinophyceae</taxon>
        <taxon>Gonyaulacales</taxon>
        <taxon>Pyrocystaceae</taxon>
        <taxon>Pyrodinium</taxon>
    </lineage>
</organism>
<gene>
    <name evidence="10" type="ORF">PBAH0796_LOCUS26439</name>
</gene>
<keyword evidence="3" id="KW-0106">Calcium</keyword>
<dbReference type="PROSITE" id="PS00018">
    <property type="entry name" value="EF_HAND_1"/>
    <property type="match status" value="1"/>
</dbReference>
<dbReference type="PROSITE" id="PS50222">
    <property type="entry name" value="EF_HAND_2"/>
    <property type="match status" value="1"/>
</dbReference>
<evidence type="ECO:0000256" key="2">
    <source>
        <dbReference type="ARBA" id="ARBA00022692"/>
    </source>
</evidence>